<keyword evidence="7" id="KW-1185">Reference proteome</keyword>
<dbReference type="KEGG" id="swi:Swit_3569"/>
<dbReference type="InterPro" id="IPR009057">
    <property type="entry name" value="Homeodomain-like_sf"/>
</dbReference>
<dbReference type="EMBL" id="CP000699">
    <property type="protein sequence ID" value="ABQ69915.1"/>
    <property type="molecule type" value="Genomic_DNA"/>
</dbReference>
<dbReference type="PANTHER" id="PTHR47506:SF1">
    <property type="entry name" value="HTH-TYPE TRANSCRIPTIONAL REGULATOR YJDC"/>
    <property type="match status" value="1"/>
</dbReference>
<dbReference type="GO" id="GO:0003677">
    <property type="term" value="F:DNA binding"/>
    <property type="evidence" value="ECO:0007669"/>
    <property type="project" value="UniProtKB-UniRule"/>
</dbReference>
<evidence type="ECO:0000256" key="1">
    <source>
        <dbReference type="ARBA" id="ARBA00023015"/>
    </source>
</evidence>
<evidence type="ECO:0000256" key="2">
    <source>
        <dbReference type="ARBA" id="ARBA00023125"/>
    </source>
</evidence>
<keyword evidence="2 4" id="KW-0238">DNA-binding</keyword>
<proteinExistence type="predicted"/>
<sequence>MVVVDKDGLPVAASKKADCCGGDMTGLKKTAATRVFEAARDLFYHRGIRAVGVDEIVCKAGVTKPSLYRAFASKDDLIAACLEESGRESRAALESVLEEGGENPHDKLRAMMRHFARKIAAPDFRGCPMSNTAVEIPEPGHPGRTVLENCKADMRAMIAAVTRQLDIDDPEELADGLMLIIEGGMATHHIFGSQGPCATMVAASDALIDAYLAKRPA</sequence>
<evidence type="ECO:0000256" key="3">
    <source>
        <dbReference type="ARBA" id="ARBA00023163"/>
    </source>
</evidence>
<gene>
    <name evidence="6" type="ordered locus">Swit_3569</name>
</gene>
<dbReference type="Pfam" id="PF00440">
    <property type="entry name" value="TetR_N"/>
    <property type="match status" value="1"/>
</dbReference>
<dbReference type="Proteomes" id="UP000001989">
    <property type="component" value="Chromosome"/>
</dbReference>
<feature type="domain" description="HTH tetR-type" evidence="5">
    <location>
        <begin position="29"/>
        <end position="89"/>
    </location>
</feature>
<keyword evidence="1" id="KW-0805">Transcription regulation</keyword>
<name>A0A9J9HDV6_RHIWR</name>
<reference evidence="6 7" key="1">
    <citation type="journal article" date="2010" name="J. Bacteriol.">
        <title>Genome sequence of the dioxin-mineralizing bacterium Sphingomonas wittichii RW1.</title>
        <authorList>
            <person name="Miller T.R."/>
            <person name="Delcher A.L."/>
            <person name="Salzberg S.L."/>
            <person name="Saunders E."/>
            <person name="Detter J.C."/>
            <person name="Halden R.U."/>
        </authorList>
    </citation>
    <scope>NUCLEOTIDE SEQUENCE [LARGE SCALE GENOMIC DNA]</scope>
    <source>
        <strain evidence="7">DSM 6014 / CCUG 31198 / JCM 15750 / NBRC 105917 / EY 4224 / RW1</strain>
    </source>
</reference>
<dbReference type="SUPFAM" id="SSF46689">
    <property type="entry name" value="Homeodomain-like"/>
    <property type="match status" value="1"/>
</dbReference>
<feature type="DNA-binding region" description="H-T-H motif" evidence="4">
    <location>
        <begin position="52"/>
        <end position="71"/>
    </location>
</feature>
<dbReference type="PANTHER" id="PTHR47506">
    <property type="entry name" value="TRANSCRIPTIONAL REGULATORY PROTEIN"/>
    <property type="match status" value="1"/>
</dbReference>
<evidence type="ECO:0000259" key="5">
    <source>
        <dbReference type="PROSITE" id="PS50977"/>
    </source>
</evidence>
<protein>
    <submittedName>
        <fullName evidence="6">Transcriptional regulator, TetR family</fullName>
    </submittedName>
</protein>
<evidence type="ECO:0000313" key="7">
    <source>
        <dbReference type="Proteomes" id="UP000001989"/>
    </source>
</evidence>
<dbReference type="PROSITE" id="PS50977">
    <property type="entry name" value="HTH_TETR_2"/>
    <property type="match status" value="1"/>
</dbReference>
<dbReference type="AlphaFoldDB" id="A0A9J9HDV6"/>
<keyword evidence="3" id="KW-0804">Transcription</keyword>
<dbReference type="PRINTS" id="PR00455">
    <property type="entry name" value="HTHTETR"/>
</dbReference>
<evidence type="ECO:0000256" key="4">
    <source>
        <dbReference type="PROSITE-ProRule" id="PRU00335"/>
    </source>
</evidence>
<dbReference type="SUPFAM" id="SSF48498">
    <property type="entry name" value="Tetracyclin repressor-like, C-terminal domain"/>
    <property type="match status" value="1"/>
</dbReference>
<evidence type="ECO:0000313" key="6">
    <source>
        <dbReference type="EMBL" id="ABQ69915.1"/>
    </source>
</evidence>
<dbReference type="InterPro" id="IPR036271">
    <property type="entry name" value="Tet_transcr_reg_TetR-rel_C_sf"/>
</dbReference>
<accession>A0A9J9HDV6</accession>
<dbReference type="InterPro" id="IPR001647">
    <property type="entry name" value="HTH_TetR"/>
</dbReference>
<dbReference type="Gene3D" id="1.10.357.10">
    <property type="entry name" value="Tetracycline Repressor, domain 2"/>
    <property type="match status" value="1"/>
</dbReference>
<organism evidence="6 7">
    <name type="scientific">Rhizorhabdus wittichii (strain DSM 6014 / CCUG 31198 / JCM 15750 / NBRC 105917 / EY 4224 / RW1)</name>
    <name type="common">Sphingomonas wittichii</name>
    <dbReference type="NCBI Taxonomy" id="392499"/>
    <lineage>
        <taxon>Bacteria</taxon>
        <taxon>Pseudomonadati</taxon>
        <taxon>Pseudomonadota</taxon>
        <taxon>Alphaproteobacteria</taxon>
        <taxon>Sphingomonadales</taxon>
        <taxon>Sphingomonadaceae</taxon>
        <taxon>Rhizorhabdus</taxon>
    </lineage>
</organism>